<dbReference type="SUPFAM" id="SSF52047">
    <property type="entry name" value="RNI-like"/>
    <property type="match status" value="1"/>
</dbReference>
<gene>
    <name evidence="2" type="ORF">AAF712_005765</name>
</gene>
<feature type="compositionally biased region" description="Basic and acidic residues" evidence="1">
    <location>
        <begin position="553"/>
        <end position="568"/>
    </location>
</feature>
<evidence type="ECO:0000313" key="3">
    <source>
        <dbReference type="Proteomes" id="UP001437256"/>
    </source>
</evidence>
<dbReference type="Gene3D" id="3.80.10.10">
    <property type="entry name" value="Ribonuclease Inhibitor"/>
    <property type="match status" value="1"/>
</dbReference>
<evidence type="ECO:0000256" key="1">
    <source>
        <dbReference type="SAM" id="MobiDB-lite"/>
    </source>
</evidence>
<dbReference type="EMBL" id="JBBXMP010000028">
    <property type="protein sequence ID" value="KAL0067195.1"/>
    <property type="molecule type" value="Genomic_DNA"/>
</dbReference>
<sequence>MPNRPLPKTPAQKRQTTLVDLGYDVLYLILDNLTFRNGNAGGRPDLVSFSAVSKGLRQFTLPILFRDVSWPKRDTEEFYPSEVWRYIRYLTLVEARWSSGPNHEIALAILSQVIPQLQNLSTFIYNLRAQPPSPDFLTCFTENTFSSLTSLQVSTSFLARDHSSYFRQISNLQEIVIKQPERSTSLYAAPEEKRFLSMQCATNLVLGSRKTLIYLDIPGEYLSLPTFASMPQNEPFSEMKRLVIRGYPPMHSEDHPIWRVLAGMPGLRSVEITCKIRMIGVLPHRYVLMPTNPHIVSSQPSLLPRFLKTLVICNPSLTDNVLRRLPDSLQCLVLDFVPYWDVMNTGSDLLAYHSPENLLRMFRAVHAEVESMPWIEHLRINMGWCATPELLEWICNVFPGLHILELQGIRYFDRQSEGSGHSNLDLFAENLSKLRYLKTVKLAVELEEDPYKEGDEQRKIGSVDVSSQIWANTLAKRVEGLSRIAFEKRRHTGKTIGSRSIIGEPFATKKGLTPNDLDLMFVVNDPKSVRGSPATCVPDGIGVRTKSVRLRMGVEEERKTRGKEKAVEKNGVTGTQADGQASHGHWTWSELLNFLEFKPHQSTISRNSPYEQSKRLTGSSYATSFHTPTTSSPHSSTSSSRSAPATPTSSPKCSHPSYADSAERSHCLSSDDSLAQCAMYASNMLNFGGLRTHAVGGLNYNCSTTTVQVAAKRVAVFPKKLISRGTLILEVEVLGCPGSCTGKVDYEAEYIVKFSAHSPGHPREEEFVWRARSDVKARAWLMHLPNILTAGRFKRNEALVKLREGSSVEYRELRYLVAEKLQPIIRITDCPVFAKVFREIIACHRFLVEHSGILHRDGSVNNFMYRMKNGVNWDETLHRA</sequence>
<keyword evidence="3" id="KW-1185">Reference proteome</keyword>
<feature type="region of interest" description="Disordered" evidence="1">
    <location>
        <begin position="553"/>
        <end position="582"/>
    </location>
</feature>
<organism evidence="2 3">
    <name type="scientific">Marasmius tenuissimus</name>
    <dbReference type="NCBI Taxonomy" id="585030"/>
    <lineage>
        <taxon>Eukaryota</taxon>
        <taxon>Fungi</taxon>
        <taxon>Dikarya</taxon>
        <taxon>Basidiomycota</taxon>
        <taxon>Agaricomycotina</taxon>
        <taxon>Agaricomycetes</taxon>
        <taxon>Agaricomycetidae</taxon>
        <taxon>Agaricales</taxon>
        <taxon>Marasmiineae</taxon>
        <taxon>Marasmiaceae</taxon>
        <taxon>Marasmius</taxon>
    </lineage>
</organism>
<reference evidence="2 3" key="1">
    <citation type="submission" date="2024-05" db="EMBL/GenBank/DDBJ databases">
        <title>A draft genome resource for the thread blight pathogen Marasmius tenuissimus strain MS-2.</title>
        <authorList>
            <person name="Yulfo-Soto G.E."/>
            <person name="Baruah I.K."/>
            <person name="Amoako-Attah I."/>
            <person name="Bukari Y."/>
            <person name="Meinhardt L.W."/>
            <person name="Bailey B.A."/>
            <person name="Cohen S.P."/>
        </authorList>
    </citation>
    <scope>NUCLEOTIDE SEQUENCE [LARGE SCALE GENOMIC DNA]</scope>
    <source>
        <strain evidence="2 3">MS-2</strain>
    </source>
</reference>
<evidence type="ECO:0008006" key="4">
    <source>
        <dbReference type="Google" id="ProtNLM"/>
    </source>
</evidence>
<name>A0ABR3A0T6_9AGAR</name>
<dbReference type="Proteomes" id="UP001437256">
    <property type="component" value="Unassembled WGS sequence"/>
</dbReference>
<feature type="compositionally biased region" description="Low complexity" evidence="1">
    <location>
        <begin position="622"/>
        <end position="651"/>
    </location>
</feature>
<evidence type="ECO:0000313" key="2">
    <source>
        <dbReference type="EMBL" id="KAL0067195.1"/>
    </source>
</evidence>
<comment type="caution">
    <text evidence="2">The sequence shown here is derived from an EMBL/GenBank/DDBJ whole genome shotgun (WGS) entry which is preliminary data.</text>
</comment>
<proteinExistence type="predicted"/>
<protein>
    <recommendedName>
        <fullName evidence="4">Protein kinase domain-containing protein</fullName>
    </recommendedName>
</protein>
<dbReference type="InterPro" id="IPR032675">
    <property type="entry name" value="LRR_dom_sf"/>
</dbReference>
<accession>A0ABR3A0T6</accession>
<feature type="compositionally biased region" description="Polar residues" evidence="1">
    <location>
        <begin position="603"/>
        <end position="621"/>
    </location>
</feature>
<feature type="region of interest" description="Disordered" evidence="1">
    <location>
        <begin position="603"/>
        <end position="657"/>
    </location>
</feature>